<dbReference type="AlphaFoldDB" id="A0A0J9EWY6"/>
<feature type="non-terminal residue" evidence="1">
    <location>
        <position position="69"/>
    </location>
</feature>
<dbReference type="Proteomes" id="UP000007802">
    <property type="component" value="Unassembled WGS sequence"/>
</dbReference>
<reference evidence="1" key="1">
    <citation type="submission" date="2010-03" db="EMBL/GenBank/DDBJ databases">
        <title>Annotation of Blastomyces dermatitidis strain ATCC 18188.</title>
        <authorList>
            <consortium name="The Broad Institute Genome Sequencing Platform"/>
            <consortium name="Broad Institute Genome Sequencing Center for Infectious Disease."/>
            <person name="Cuomo C."/>
            <person name="Klein B."/>
            <person name="Sullivan T."/>
            <person name="Heitman J."/>
            <person name="Young S."/>
            <person name="Zeng Q."/>
            <person name="Gargeya S."/>
            <person name="Alvarado L."/>
            <person name="Berlin A.M."/>
            <person name="Chapman S.B."/>
            <person name="Chen Z."/>
            <person name="Freedman E."/>
            <person name="Gellesch M."/>
            <person name="Goldberg J."/>
            <person name="Griggs A."/>
            <person name="Gujja S."/>
            <person name="Heilman E."/>
            <person name="Heiman D."/>
            <person name="Howarth C."/>
            <person name="Mehta T."/>
            <person name="Neiman D."/>
            <person name="Pearson M."/>
            <person name="Roberts A."/>
            <person name="Saif S."/>
            <person name="Shea T."/>
            <person name="Shenoy N."/>
            <person name="Sisk P."/>
            <person name="Stolte C."/>
            <person name="Sykes S."/>
            <person name="White J."/>
            <person name="Yandava C."/>
            <person name="Haas B."/>
            <person name="Nusbaum C."/>
            <person name="Birren B."/>
        </authorList>
    </citation>
    <scope>NUCLEOTIDE SEQUENCE</scope>
    <source>
        <strain evidence="1">ATCC 18188</strain>
    </source>
</reference>
<name>A0A0J9EWY6_AJEDA</name>
<proteinExistence type="predicted"/>
<gene>
    <name evidence="1" type="ORF">BDDG_13820</name>
</gene>
<sequence length="69" mass="8190">SKISECSNCQRYEYFTISYFRDSKCVFCARDYKTSKHNYKTCLKGDEICQYTLLKCFNCKEKHASSSKE</sequence>
<feature type="non-terminal residue" evidence="1">
    <location>
        <position position="1"/>
    </location>
</feature>
<protein>
    <submittedName>
        <fullName evidence="1">Uncharacterized protein</fullName>
    </submittedName>
</protein>
<organism evidence="1">
    <name type="scientific">Ajellomyces dermatitidis (strain ATCC 18188 / CBS 674.68)</name>
    <name type="common">Blastomyces dermatitidis</name>
    <dbReference type="NCBI Taxonomy" id="653446"/>
    <lineage>
        <taxon>Eukaryota</taxon>
        <taxon>Fungi</taxon>
        <taxon>Dikarya</taxon>
        <taxon>Ascomycota</taxon>
        <taxon>Pezizomycotina</taxon>
        <taxon>Eurotiomycetes</taxon>
        <taxon>Eurotiomycetidae</taxon>
        <taxon>Onygenales</taxon>
        <taxon>Ajellomycetaceae</taxon>
        <taxon>Blastomyces</taxon>
    </lineage>
</organism>
<evidence type="ECO:0000313" key="1">
    <source>
        <dbReference type="EMBL" id="KMW69670.1"/>
    </source>
</evidence>
<dbReference type="EMBL" id="GG750892">
    <property type="protein sequence ID" value="KMW69670.1"/>
    <property type="molecule type" value="Genomic_DNA"/>
</dbReference>
<accession>A0A0J9EWY6</accession>